<organism evidence="2">
    <name type="scientific">viral metagenome</name>
    <dbReference type="NCBI Taxonomy" id="1070528"/>
    <lineage>
        <taxon>unclassified sequences</taxon>
        <taxon>metagenomes</taxon>
        <taxon>organismal metagenomes</taxon>
    </lineage>
</organism>
<dbReference type="AlphaFoldDB" id="A0A6C0H0W0"/>
<dbReference type="SUPFAM" id="SSF51197">
    <property type="entry name" value="Clavaminate synthase-like"/>
    <property type="match status" value="1"/>
</dbReference>
<reference evidence="2" key="1">
    <citation type="journal article" date="2020" name="Nature">
        <title>Giant virus diversity and host interactions through global metagenomics.</title>
        <authorList>
            <person name="Schulz F."/>
            <person name="Roux S."/>
            <person name="Paez-Espino D."/>
            <person name="Jungbluth S."/>
            <person name="Walsh D.A."/>
            <person name="Denef V.J."/>
            <person name="McMahon K.D."/>
            <person name="Konstantinidis K.T."/>
            <person name="Eloe-Fadrosh E.A."/>
            <person name="Kyrpides N.C."/>
            <person name="Woyke T."/>
        </authorList>
    </citation>
    <scope>NUCLEOTIDE SEQUENCE</scope>
    <source>
        <strain evidence="2">GVMAG-M-3300023179-4</strain>
    </source>
</reference>
<accession>A0A6C0H0W0</accession>
<protein>
    <submittedName>
        <fullName evidence="2">Uncharacterized protein</fullName>
    </submittedName>
</protein>
<evidence type="ECO:0000313" key="2">
    <source>
        <dbReference type="EMBL" id="QHT74162.1"/>
    </source>
</evidence>
<feature type="transmembrane region" description="Helical" evidence="1">
    <location>
        <begin position="9"/>
        <end position="28"/>
    </location>
</feature>
<evidence type="ECO:0000256" key="1">
    <source>
        <dbReference type="SAM" id="Phobius"/>
    </source>
</evidence>
<proteinExistence type="predicted"/>
<keyword evidence="1" id="KW-0472">Membrane</keyword>
<dbReference type="EMBL" id="MN739839">
    <property type="protein sequence ID" value="QHT74162.1"/>
    <property type="molecule type" value="Genomic_DNA"/>
</dbReference>
<dbReference type="Gene3D" id="2.60.120.620">
    <property type="entry name" value="q2cbj1_9rhob like domain"/>
    <property type="match status" value="1"/>
</dbReference>
<sequence>MQNIIKKNIYYIILITIILILLLIFYIFDIKNVYVQLYLNNIYSNTKLLHQKYPHFMNKKITVKNENGINIIENFLNKDYFIFLKNQFENKNYKSKNVILRKGSGFNFFDLHTTKEYKGLLELYYSNELLDIMSDILKKPIQRIPLNDPNACSLLLYTNKGDYIDWHYDHSSYYGDRYVVLLTLINENKNKTDLSENEFYYKNNNKNYKFKMKPNTLVIFKGSEIMHKSTAINDGEKRILLSMVFCDVCQEKKNIVSFMYEKIKNHIIYK</sequence>
<keyword evidence="1" id="KW-0812">Transmembrane</keyword>
<keyword evidence="1" id="KW-1133">Transmembrane helix</keyword>
<name>A0A6C0H0W0_9ZZZZ</name>